<keyword evidence="3" id="KW-1185">Reference proteome</keyword>
<dbReference type="Proteomes" id="UP000245768">
    <property type="component" value="Unassembled WGS sequence"/>
</dbReference>
<proteinExistence type="predicted"/>
<feature type="region of interest" description="Disordered" evidence="1">
    <location>
        <begin position="320"/>
        <end position="403"/>
    </location>
</feature>
<organism evidence="2 3">
    <name type="scientific">Acaromyces ingoldii</name>
    <dbReference type="NCBI Taxonomy" id="215250"/>
    <lineage>
        <taxon>Eukaryota</taxon>
        <taxon>Fungi</taxon>
        <taxon>Dikarya</taxon>
        <taxon>Basidiomycota</taxon>
        <taxon>Ustilaginomycotina</taxon>
        <taxon>Exobasidiomycetes</taxon>
        <taxon>Exobasidiales</taxon>
        <taxon>Cryptobasidiaceae</taxon>
        <taxon>Acaromyces</taxon>
    </lineage>
</organism>
<dbReference type="GeneID" id="37045922"/>
<accession>A0A316YM53</accession>
<dbReference type="AlphaFoldDB" id="A0A316YM53"/>
<evidence type="ECO:0000313" key="3">
    <source>
        <dbReference type="Proteomes" id="UP000245768"/>
    </source>
</evidence>
<feature type="region of interest" description="Disordered" evidence="1">
    <location>
        <begin position="199"/>
        <end position="220"/>
    </location>
</feature>
<dbReference type="EMBL" id="KZ819636">
    <property type="protein sequence ID" value="PWN89884.1"/>
    <property type="molecule type" value="Genomic_DNA"/>
</dbReference>
<evidence type="ECO:0000256" key="1">
    <source>
        <dbReference type="SAM" id="MobiDB-lite"/>
    </source>
</evidence>
<sequence length="403" mass="43176">MVDPPHSTNADLGQQQRLDGEANRANNVRATNISNGVFFAPIGTPQIPYDDCPPIKENRDQALLPSSVRLAVSPAPGPNTDSLRIKVTTALAQAAPRFPGGKLLFSSNGRRTFLDVICSSQEHADELGCIQPWIETITTNGRAVVYTISCLGVGRPYPAGTIGVELLPVAKPGKSLPADLPTDTYQAALLQLLARMYGKTSRSNPSDSNSSSTGPATGLSPEGLFSTHVLGFWRETAWLCRDGVTEHQPLLAARAAVRIPPPPFLTSHIEAWALCPSQNYDFRVNFIGRAPICGHCRVAVHAPLEICPRIVCRRCHHEGHHENACGRGKSSSTVAPRGRGGSNLAPPSSGRGSKDGPEKPPSKKRKHSSERAGPSNLPTEPRLRIRSLPPRPPGPSPADDMES</sequence>
<dbReference type="RefSeq" id="XP_025377082.1">
    <property type="nucleotide sequence ID" value="XM_025524006.1"/>
</dbReference>
<reference evidence="2" key="1">
    <citation type="journal article" date="2018" name="Mol. Biol. Evol.">
        <title>Broad Genomic Sampling Reveals a Smut Pathogenic Ancestry of the Fungal Clade Ustilaginomycotina.</title>
        <authorList>
            <person name="Kijpornyongpan T."/>
            <person name="Mondo S.J."/>
            <person name="Barry K."/>
            <person name="Sandor L."/>
            <person name="Lee J."/>
            <person name="Lipzen A."/>
            <person name="Pangilinan J."/>
            <person name="LaButti K."/>
            <person name="Hainaut M."/>
            <person name="Henrissat B."/>
            <person name="Grigoriev I.V."/>
            <person name="Spatafora J.W."/>
            <person name="Aime M.C."/>
        </authorList>
    </citation>
    <scope>NUCLEOTIDE SEQUENCE [LARGE SCALE GENOMIC DNA]</scope>
    <source>
        <strain evidence="2">MCA 4198</strain>
    </source>
</reference>
<protein>
    <submittedName>
        <fullName evidence="2">Uncharacterized protein</fullName>
    </submittedName>
</protein>
<name>A0A316YM53_9BASI</name>
<feature type="compositionally biased region" description="Low complexity" evidence="1">
    <location>
        <begin position="201"/>
        <end position="212"/>
    </location>
</feature>
<dbReference type="InParanoid" id="A0A316YM53"/>
<gene>
    <name evidence="2" type="ORF">FA10DRAFT_285602</name>
</gene>
<evidence type="ECO:0000313" key="2">
    <source>
        <dbReference type="EMBL" id="PWN89884.1"/>
    </source>
</evidence>
<feature type="compositionally biased region" description="Basic and acidic residues" evidence="1">
    <location>
        <begin position="352"/>
        <end position="361"/>
    </location>
</feature>